<evidence type="ECO:0000256" key="8">
    <source>
        <dbReference type="SAM" id="SignalP"/>
    </source>
</evidence>
<gene>
    <name evidence="9" type="ORF">AAFF_G00197760</name>
</gene>
<keyword evidence="5" id="KW-1015">Disulfide bond</keyword>
<dbReference type="PANTHER" id="PTHR15258">
    <property type="entry name" value="FGF BINDING PROTEIN-RELATED"/>
    <property type="match status" value="1"/>
</dbReference>
<evidence type="ECO:0000313" key="10">
    <source>
        <dbReference type="Proteomes" id="UP001221898"/>
    </source>
</evidence>
<evidence type="ECO:0000256" key="6">
    <source>
        <dbReference type="ARBA" id="ARBA00023183"/>
    </source>
</evidence>
<keyword evidence="6" id="KW-0340">Growth factor binding</keyword>
<keyword evidence="4 8" id="KW-0732">Signal</keyword>
<name>A0AAD7W5C6_9TELE</name>
<evidence type="ECO:0000256" key="3">
    <source>
        <dbReference type="ARBA" id="ARBA00022525"/>
    </source>
</evidence>
<dbReference type="PANTHER" id="PTHR15258:SF1">
    <property type="entry name" value="FIBROBLAST GROWTH FACTOR-BINDING PROTEIN 2"/>
    <property type="match status" value="1"/>
</dbReference>
<evidence type="ECO:0000256" key="4">
    <source>
        <dbReference type="ARBA" id="ARBA00022729"/>
    </source>
</evidence>
<evidence type="ECO:0000256" key="2">
    <source>
        <dbReference type="ARBA" id="ARBA00008326"/>
    </source>
</evidence>
<accession>A0AAD7W5C6</accession>
<feature type="compositionally biased region" description="Low complexity" evidence="7">
    <location>
        <begin position="156"/>
        <end position="199"/>
    </location>
</feature>
<feature type="chain" id="PRO_5042286279" evidence="8">
    <location>
        <begin position="21"/>
        <end position="232"/>
    </location>
</feature>
<comment type="subcellular location">
    <subcellularLocation>
        <location evidence="1">Secreted</location>
    </subcellularLocation>
</comment>
<feature type="region of interest" description="Disordered" evidence="7">
    <location>
        <begin position="145"/>
        <end position="206"/>
    </location>
</feature>
<protein>
    <submittedName>
        <fullName evidence="9">Uncharacterized protein</fullName>
    </submittedName>
</protein>
<evidence type="ECO:0000256" key="1">
    <source>
        <dbReference type="ARBA" id="ARBA00004613"/>
    </source>
</evidence>
<dbReference type="GO" id="GO:0005576">
    <property type="term" value="C:extracellular region"/>
    <property type="evidence" value="ECO:0007669"/>
    <property type="project" value="UniProtKB-SubCell"/>
</dbReference>
<dbReference type="GO" id="GO:0007267">
    <property type="term" value="P:cell-cell signaling"/>
    <property type="evidence" value="ECO:0007669"/>
    <property type="project" value="TreeGrafter"/>
</dbReference>
<organism evidence="9 10">
    <name type="scientific">Aldrovandia affinis</name>
    <dbReference type="NCBI Taxonomy" id="143900"/>
    <lineage>
        <taxon>Eukaryota</taxon>
        <taxon>Metazoa</taxon>
        <taxon>Chordata</taxon>
        <taxon>Craniata</taxon>
        <taxon>Vertebrata</taxon>
        <taxon>Euteleostomi</taxon>
        <taxon>Actinopterygii</taxon>
        <taxon>Neopterygii</taxon>
        <taxon>Teleostei</taxon>
        <taxon>Notacanthiformes</taxon>
        <taxon>Halosauridae</taxon>
        <taxon>Aldrovandia</taxon>
    </lineage>
</organism>
<dbReference type="Proteomes" id="UP001221898">
    <property type="component" value="Unassembled WGS sequence"/>
</dbReference>
<dbReference type="Pfam" id="PF06473">
    <property type="entry name" value="FGF-BP1"/>
    <property type="match status" value="1"/>
</dbReference>
<dbReference type="InterPro" id="IPR010510">
    <property type="entry name" value="FGF1-bd"/>
</dbReference>
<keyword evidence="3" id="KW-0964">Secreted</keyword>
<dbReference type="GO" id="GO:0019838">
    <property type="term" value="F:growth factor binding"/>
    <property type="evidence" value="ECO:0007669"/>
    <property type="project" value="UniProtKB-KW"/>
</dbReference>
<reference evidence="9" key="1">
    <citation type="journal article" date="2023" name="Science">
        <title>Genome structures resolve the early diversification of teleost fishes.</title>
        <authorList>
            <person name="Parey E."/>
            <person name="Louis A."/>
            <person name="Montfort J."/>
            <person name="Bouchez O."/>
            <person name="Roques C."/>
            <person name="Iampietro C."/>
            <person name="Lluch J."/>
            <person name="Castinel A."/>
            <person name="Donnadieu C."/>
            <person name="Desvignes T."/>
            <person name="Floi Bucao C."/>
            <person name="Jouanno E."/>
            <person name="Wen M."/>
            <person name="Mejri S."/>
            <person name="Dirks R."/>
            <person name="Jansen H."/>
            <person name="Henkel C."/>
            <person name="Chen W.J."/>
            <person name="Zahm M."/>
            <person name="Cabau C."/>
            <person name="Klopp C."/>
            <person name="Thompson A.W."/>
            <person name="Robinson-Rechavi M."/>
            <person name="Braasch I."/>
            <person name="Lecointre G."/>
            <person name="Bobe J."/>
            <person name="Postlethwait J.H."/>
            <person name="Berthelot C."/>
            <person name="Roest Crollius H."/>
            <person name="Guiguen Y."/>
        </authorList>
    </citation>
    <scope>NUCLEOTIDE SEQUENCE</scope>
    <source>
        <strain evidence="9">NC1722</strain>
    </source>
</reference>
<evidence type="ECO:0000256" key="5">
    <source>
        <dbReference type="ARBA" id="ARBA00023157"/>
    </source>
</evidence>
<comment type="caution">
    <text evidence="9">The sequence shown here is derived from an EMBL/GenBank/DDBJ whole genome shotgun (WGS) entry which is preliminary data.</text>
</comment>
<keyword evidence="10" id="KW-1185">Reference proteome</keyword>
<evidence type="ECO:0000313" key="9">
    <source>
        <dbReference type="EMBL" id="KAJ8384866.1"/>
    </source>
</evidence>
<evidence type="ECO:0000256" key="7">
    <source>
        <dbReference type="SAM" id="MobiDB-lite"/>
    </source>
</evidence>
<sequence>MTARVSTLLLLACCLWAAQGQNDSAKKSIWDDPIKFNTKAKDACLMHVSGQGDYTKLRISCRNQAKSYYCDYQGKPNFCRSYNNNPRHYFTQIMWDLRKLQNACQGPRLLKPLMCKKATDEAQMVFVSAWPKPAAPKSPVKITYDRTQQQAKPVTQKPTASKPQPSPAKPAAAKPGAKAVQPKKTTPKPTKATTTPRPTEQGGDGRSVKLAQEYCWKSLQGVCAYFISWFHN</sequence>
<feature type="signal peptide" evidence="8">
    <location>
        <begin position="1"/>
        <end position="20"/>
    </location>
</feature>
<proteinExistence type="inferred from homology"/>
<dbReference type="AlphaFoldDB" id="A0AAD7W5C6"/>
<dbReference type="EMBL" id="JAINUG010000263">
    <property type="protein sequence ID" value="KAJ8384866.1"/>
    <property type="molecule type" value="Genomic_DNA"/>
</dbReference>
<comment type="similarity">
    <text evidence="2">Belongs to the fibroblast growth factor-binding protein family.</text>
</comment>